<evidence type="ECO:0000256" key="1">
    <source>
        <dbReference type="SAM" id="MobiDB-lite"/>
    </source>
</evidence>
<feature type="compositionally biased region" description="Low complexity" evidence="1">
    <location>
        <begin position="416"/>
        <end position="429"/>
    </location>
</feature>
<evidence type="ECO:0000313" key="2">
    <source>
        <dbReference type="EMBL" id="MEY8013932.1"/>
    </source>
</evidence>
<feature type="region of interest" description="Disordered" evidence="1">
    <location>
        <begin position="488"/>
        <end position="517"/>
    </location>
</feature>
<comment type="caution">
    <text evidence="2">The sequence shown here is derived from an EMBL/GenBank/DDBJ whole genome shotgun (WGS) entry which is preliminary data.</text>
</comment>
<gene>
    <name evidence="2" type="ORF">AB8998_02100</name>
</gene>
<feature type="region of interest" description="Disordered" evidence="1">
    <location>
        <begin position="251"/>
        <end position="456"/>
    </location>
</feature>
<feature type="compositionally biased region" description="Gly residues" evidence="1">
    <location>
        <begin position="317"/>
        <end position="349"/>
    </location>
</feature>
<feature type="compositionally biased region" description="Polar residues" evidence="1">
    <location>
        <begin position="594"/>
        <end position="611"/>
    </location>
</feature>
<feature type="region of interest" description="Disordered" evidence="1">
    <location>
        <begin position="543"/>
        <end position="621"/>
    </location>
</feature>
<feature type="compositionally biased region" description="Basic and acidic residues" evidence="1">
    <location>
        <begin position="269"/>
        <end position="283"/>
    </location>
</feature>
<feature type="compositionally biased region" description="Low complexity" evidence="1">
    <location>
        <begin position="306"/>
        <end position="316"/>
    </location>
</feature>
<feature type="compositionally biased region" description="Polar residues" evidence="1">
    <location>
        <begin position="254"/>
        <end position="264"/>
    </location>
</feature>
<protein>
    <recommendedName>
        <fullName evidence="4">ESX-1 secretion-associated protein EspA/EspE-like domain-containing protein</fullName>
    </recommendedName>
</protein>
<organism evidence="2 3">
    <name type="scientific">Mycobacterium servetii</name>
    <dbReference type="NCBI Taxonomy" id="3237418"/>
    <lineage>
        <taxon>Bacteria</taxon>
        <taxon>Bacillati</taxon>
        <taxon>Actinomycetota</taxon>
        <taxon>Actinomycetes</taxon>
        <taxon>Mycobacteriales</taxon>
        <taxon>Mycobacteriaceae</taxon>
        <taxon>Mycobacterium</taxon>
    </lineage>
</organism>
<accession>A0ABV4BWJ1</accession>
<dbReference type="Proteomes" id="UP001564760">
    <property type="component" value="Unassembled WGS sequence"/>
</dbReference>
<feature type="compositionally biased region" description="Basic and acidic residues" evidence="1">
    <location>
        <begin position="357"/>
        <end position="415"/>
    </location>
</feature>
<feature type="region of interest" description="Disordered" evidence="1">
    <location>
        <begin position="1"/>
        <end position="43"/>
    </location>
</feature>
<reference evidence="2 3" key="1">
    <citation type="submission" date="2024-08" db="EMBL/GenBank/DDBJ databases">
        <title>Mycobacterium servetensis sp. nov., a novel rapid-growing mycobacterial species recovered from a human patient in Zaragoza, Spain.</title>
        <authorList>
            <person name="Tristancho-Baro A.I."/>
            <person name="Buenestado-Serrano S."/>
            <person name="Garcia De Viedma D."/>
            <person name="Milagro-Beamonte A."/>
            <person name="Burillo N."/>
            <person name="Sanz S."/>
            <person name="Lopez-Calleja A.I."/>
            <person name="Penas-Utrilla D."/>
            <person name="Guardingo M."/>
            <person name="Garcia M.J."/>
            <person name="Vinuelas-Bayon J."/>
        </authorList>
    </citation>
    <scope>NUCLEOTIDE SEQUENCE [LARGE SCALE GENOMIC DNA]</scope>
    <source>
        <strain evidence="3">HUMS_12744610</strain>
    </source>
</reference>
<evidence type="ECO:0008006" key="4">
    <source>
        <dbReference type="Google" id="ProtNLM"/>
    </source>
</evidence>
<evidence type="ECO:0000313" key="3">
    <source>
        <dbReference type="Proteomes" id="UP001564760"/>
    </source>
</evidence>
<proteinExistence type="predicted"/>
<dbReference type="RefSeq" id="WP_369736590.1">
    <property type="nucleotide sequence ID" value="NZ_JBGEDP010000001.1"/>
</dbReference>
<feature type="compositionally biased region" description="Polar residues" evidence="1">
    <location>
        <begin position="575"/>
        <end position="585"/>
    </location>
</feature>
<sequence length="621" mass="64805">MNTDVLKHTPPSPDRAGQPTLYLPVSGVGDVDDPDENGGDKSVYGWDKSIDRLNTATLNRDPAHTWSYDPTGCGEGCAEMPPAVGKLDPGQALEAPMKRIVEALETVGGALNSHSGEQWVDRVNAVYGPGGHFDIAAIAGKTQDVYESATHAVESVDTAAQSHLDGLHNVIHQARDLLANRWEQLHLKWQDLGLIPFGTSPMALVGAGGMAAWRLWDVYQAMDEHLDTDKPKKAMLDAQAKADSAVKALDEQTGGWTVTPNATPINLGDGHKGKPKDETRDPKTVLTGDVKPADMSKDDLSKKLDALLNSKPDANPLGGGDPLGGGGMPGGGMPSMPSMGGGAPAGGGMPDMPPMKPLDDPKDDPFDKDKDALKDDPFDKDKKDDALKDTDDKDDKDKDHDKDKKADVGDPDHTADPAAAVPPVAGDGTQPAPVDPNSPEARSVTLPSGQRVTFPTAHEAELVKQLMNADPNNPKSLYMAASEAGYQLPPMGQDIGEKVPPSQMQPGDIVSTGQGHQGVFLGNGDVLMEDQSVKKLSDVANFDGPNQGIFRLAEPNSGSGSLDQPVGVPNEEGHGTTSTPGQPVQTAGAPGVPSDTTASAASNPGQSSNVSGMDPGTASAN</sequence>
<feature type="compositionally biased region" description="Basic and acidic residues" evidence="1">
    <location>
        <begin position="291"/>
        <end position="305"/>
    </location>
</feature>
<name>A0ABV4BWJ1_9MYCO</name>
<dbReference type="EMBL" id="JBGEDP010000001">
    <property type="protein sequence ID" value="MEY8013932.1"/>
    <property type="molecule type" value="Genomic_DNA"/>
</dbReference>
<keyword evidence="3" id="KW-1185">Reference proteome</keyword>